<evidence type="ECO:0000259" key="11">
    <source>
        <dbReference type="Pfam" id="PF05425"/>
    </source>
</evidence>
<keyword evidence="4" id="KW-0479">Metal-binding</keyword>
<feature type="transmembrane region" description="Helical" evidence="9">
    <location>
        <begin position="155"/>
        <end position="178"/>
    </location>
</feature>
<dbReference type="Pfam" id="PF05425">
    <property type="entry name" value="CopD"/>
    <property type="match status" value="1"/>
</dbReference>
<dbReference type="InterPro" id="IPR032694">
    <property type="entry name" value="CopC/D"/>
</dbReference>
<dbReference type="Gene3D" id="2.60.40.1220">
    <property type="match status" value="1"/>
</dbReference>
<dbReference type="OrthoDB" id="2353937at2"/>
<sequence>MKILKITMSILFATLFFICSHTIVHGHSYVIEESPTPNSMLESSPPEITLTFNSKVNKDFSLTLSNEQQEVKFNSKKISSDQKQISIQLPPLDAGVYTVKYYVISSNDGHPIQGSYQFRINTPPAPENEVNPAPTQNDFAPEVKPTPPEKNASEIVIYIMKAIYYLGLVTLIGWIIWNRFIKHDHVKSKYLQIGTILQMLHFVGFLSVILVQQNIFTLNGLSVGFNSPFATTFNFLTYIALFMSLFGFIFLFRRVWFDIAWIVVIVLTKSLTGHAFEFEPTYLLVISDSIHLIAASLWASGLVIFVVFWRKQKLFAKHFLPLFSKVAFYSICILAGTGIFITVMYIPISNLFLTTWGLLLFTKTILVVFVILTATIIRSKMKKNKADLARWVTIDFLFMVFILIIVSIFTYVNPLP</sequence>
<feature type="domain" description="CopC" evidence="10">
    <location>
        <begin position="27"/>
        <end position="120"/>
    </location>
</feature>
<evidence type="ECO:0000256" key="8">
    <source>
        <dbReference type="ARBA" id="ARBA00023136"/>
    </source>
</evidence>
<dbReference type="SUPFAM" id="SSF81296">
    <property type="entry name" value="E set domains"/>
    <property type="match status" value="1"/>
</dbReference>
<dbReference type="InterPro" id="IPR007348">
    <property type="entry name" value="CopC_dom"/>
</dbReference>
<evidence type="ECO:0000256" key="7">
    <source>
        <dbReference type="ARBA" id="ARBA00023008"/>
    </source>
</evidence>
<evidence type="ECO:0000313" key="13">
    <source>
        <dbReference type="Proteomes" id="UP000219636"/>
    </source>
</evidence>
<feature type="transmembrane region" description="Helical" evidence="9">
    <location>
        <begin position="388"/>
        <end position="412"/>
    </location>
</feature>
<comment type="subcellular location">
    <subcellularLocation>
        <location evidence="1">Cell membrane</location>
        <topology evidence="1">Multi-pass membrane protein</topology>
    </subcellularLocation>
</comment>
<evidence type="ECO:0000256" key="3">
    <source>
        <dbReference type="ARBA" id="ARBA00022692"/>
    </source>
</evidence>
<feature type="domain" description="Copper resistance protein D" evidence="11">
    <location>
        <begin position="318"/>
        <end position="408"/>
    </location>
</feature>
<dbReference type="Proteomes" id="UP000219636">
    <property type="component" value="Unassembled WGS sequence"/>
</dbReference>
<dbReference type="InterPro" id="IPR008457">
    <property type="entry name" value="Cu-R_CopD_dom"/>
</dbReference>
<evidence type="ECO:0000256" key="5">
    <source>
        <dbReference type="ARBA" id="ARBA00022729"/>
    </source>
</evidence>
<evidence type="ECO:0000313" key="12">
    <source>
        <dbReference type="EMBL" id="SOC14989.1"/>
    </source>
</evidence>
<keyword evidence="2" id="KW-1003">Cell membrane</keyword>
<keyword evidence="7" id="KW-0186">Copper</keyword>
<feature type="transmembrane region" description="Helical" evidence="9">
    <location>
        <begin position="259"/>
        <end position="276"/>
    </location>
</feature>
<keyword evidence="5" id="KW-0732">Signal</keyword>
<accession>A0A285T177</accession>
<evidence type="ECO:0000259" key="10">
    <source>
        <dbReference type="Pfam" id="PF04234"/>
    </source>
</evidence>
<dbReference type="InterPro" id="IPR014755">
    <property type="entry name" value="Cu-Rt/internalin_Ig-like"/>
</dbReference>
<keyword evidence="3 9" id="KW-0812">Transmembrane</keyword>
<evidence type="ECO:0000256" key="6">
    <source>
        <dbReference type="ARBA" id="ARBA00022989"/>
    </source>
</evidence>
<dbReference type="PANTHER" id="PTHR34820:SF4">
    <property type="entry name" value="INNER MEMBRANE PROTEIN YEBZ"/>
    <property type="match status" value="1"/>
</dbReference>
<evidence type="ECO:0000256" key="2">
    <source>
        <dbReference type="ARBA" id="ARBA00022475"/>
    </source>
</evidence>
<dbReference type="GO" id="GO:0042597">
    <property type="term" value="C:periplasmic space"/>
    <property type="evidence" value="ECO:0007669"/>
    <property type="project" value="InterPro"/>
</dbReference>
<evidence type="ECO:0000256" key="9">
    <source>
        <dbReference type="SAM" id="Phobius"/>
    </source>
</evidence>
<dbReference type="RefSeq" id="WP_097073961.1">
    <property type="nucleotide sequence ID" value="NZ_OBMQ01000008.1"/>
</dbReference>
<keyword evidence="8 9" id="KW-0472">Membrane</keyword>
<dbReference type="PANTHER" id="PTHR34820">
    <property type="entry name" value="INNER MEMBRANE PROTEIN YEBZ"/>
    <property type="match status" value="1"/>
</dbReference>
<evidence type="ECO:0000256" key="1">
    <source>
        <dbReference type="ARBA" id="ARBA00004651"/>
    </source>
</evidence>
<reference evidence="13" key="1">
    <citation type="submission" date="2017-08" db="EMBL/GenBank/DDBJ databases">
        <authorList>
            <person name="Varghese N."/>
            <person name="Submissions S."/>
        </authorList>
    </citation>
    <scope>NUCLEOTIDE SEQUENCE [LARGE SCALE GENOMIC DNA]</scope>
    <source>
        <strain evidence="13">JC22</strain>
    </source>
</reference>
<keyword evidence="13" id="KW-1185">Reference proteome</keyword>
<evidence type="ECO:0000256" key="4">
    <source>
        <dbReference type="ARBA" id="ARBA00022723"/>
    </source>
</evidence>
<proteinExistence type="predicted"/>
<feature type="transmembrane region" description="Helical" evidence="9">
    <location>
        <begin position="354"/>
        <end position="376"/>
    </location>
</feature>
<name>A0A285T177_9BACL</name>
<dbReference type="GO" id="GO:0005507">
    <property type="term" value="F:copper ion binding"/>
    <property type="evidence" value="ECO:0007669"/>
    <property type="project" value="InterPro"/>
</dbReference>
<dbReference type="GO" id="GO:0005886">
    <property type="term" value="C:plasma membrane"/>
    <property type="evidence" value="ECO:0007669"/>
    <property type="project" value="UniProtKB-SubCell"/>
</dbReference>
<dbReference type="GO" id="GO:0006825">
    <property type="term" value="P:copper ion transport"/>
    <property type="evidence" value="ECO:0007669"/>
    <property type="project" value="InterPro"/>
</dbReference>
<dbReference type="InterPro" id="IPR014756">
    <property type="entry name" value="Ig_E-set"/>
</dbReference>
<feature type="transmembrane region" description="Helical" evidence="9">
    <location>
        <begin position="190"/>
        <end position="211"/>
    </location>
</feature>
<organism evidence="12 13">
    <name type="scientific">Ureibacillus xyleni</name>
    <dbReference type="NCBI Taxonomy" id="614648"/>
    <lineage>
        <taxon>Bacteria</taxon>
        <taxon>Bacillati</taxon>
        <taxon>Bacillota</taxon>
        <taxon>Bacilli</taxon>
        <taxon>Bacillales</taxon>
        <taxon>Caryophanaceae</taxon>
        <taxon>Ureibacillus</taxon>
    </lineage>
</organism>
<feature type="transmembrane region" description="Helical" evidence="9">
    <location>
        <begin position="282"/>
        <end position="308"/>
    </location>
</feature>
<dbReference type="AlphaFoldDB" id="A0A285T177"/>
<feature type="transmembrane region" description="Helical" evidence="9">
    <location>
        <begin position="328"/>
        <end position="348"/>
    </location>
</feature>
<dbReference type="EMBL" id="OBMQ01000008">
    <property type="protein sequence ID" value="SOC14989.1"/>
    <property type="molecule type" value="Genomic_DNA"/>
</dbReference>
<protein>
    <submittedName>
        <fullName evidence="12">Copper transport protein</fullName>
    </submittedName>
</protein>
<feature type="transmembrane region" description="Helical" evidence="9">
    <location>
        <begin position="231"/>
        <end position="252"/>
    </location>
</feature>
<gene>
    <name evidence="12" type="ORF">SAMN05880501_10816</name>
</gene>
<keyword evidence="6 9" id="KW-1133">Transmembrane helix</keyword>
<dbReference type="Pfam" id="PF04234">
    <property type="entry name" value="CopC"/>
    <property type="match status" value="1"/>
</dbReference>
<dbReference type="GO" id="GO:0046688">
    <property type="term" value="P:response to copper ion"/>
    <property type="evidence" value="ECO:0007669"/>
    <property type="project" value="InterPro"/>
</dbReference>